<evidence type="ECO:0000256" key="2">
    <source>
        <dbReference type="SAM" id="SignalP"/>
    </source>
</evidence>
<dbReference type="AlphaFoldDB" id="A0A1H9LRY9"/>
<keyword evidence="5" id="KW-1185">Reference proteome</keyword>
<keyword evidence="2" id="KW-0732">Signal</keyword>
<dbReference type="InterPro" id="IPR027954">
    <property type="entry name" value="Transcobalamin-like_C"/>
</dbReference>
<dbReference type="Gene3D" id="2.170.130.30">
    <property type="match status" value="1"/>
</dbReference>
<gene>
    <name evidence="4" type="ORF">SAMN04487944_101378</name>
</gene>
<dbReference type="RefSeq" id="WP_089738403.1">
    <property type="nucleotide sequence ID" value="NZ_FOGL01000001.1"/>
</dbReference>
<evidence type="ECO:0000313" key="5">
    <source>
        <dbReference type="Proteomes" id="UP000199687"/>
    </source>
</evidence>
<accession>A0A1H9LRY9</accession>
<dbReference type="Proteomes" id="UP000199687">
    <property type="component" value="Unassembled WGS sequence"/>
</dbReference>
<dbReference type="PROSITE" id="PS51257">
    <property type="entry name" value="PROKAR_LIPOPROTEIN"/>
    <property type="match status" value="1"/>
</dbReference>
<keyword evidence="1" id="KW-0175">Coiled coil</keyword>
<sequence length="127" mass="14424">MKNWYKMITAIFLGMFILAGCSAAEQDEIPNKDVSETAQITISIEEEIIAEKDIEINEEKNLMDLLEENFEIESDEGFITSIEGYEQNVTENKYWLYNINGEPATTGANDYQLKPGDDIVFNLGNVE</sequence>
<name>A0A1H9LRY9_9BACI</name>
<dbReference type="Pfam" id="PF14478">
    <property type="entry name" value="DUF4430"/>
    <property type="match status" value="1"/>
</dbReference>
<evidence type="ECO:0000313" key="4">
    <source>
        <dbReference type="EMBL" id="SER14231.1"/>
    </source>
</evidence>
<evidence type="ECO:0000259" key="3">
    <source>
        <dbReference type="Pfam" id="PF14478"/>
    </source>
</evidence>
<reference evidence="4 5" key="1">
    <citation type="submission" date="2016-10" db="EMBL/GenBank/DDBJ databases">
        <authorList>
            <person name="de Groot N.N."/>
        </authorList>
    </citation>
    <scope>NUCLEOTIDE SEQUENCE [LARGE SCALE GENOMIC DNA]</scope>
    <source>
        <strain evidence="4 5">CGMCC 1.7727</strain>
    </source>
</reference>
<organism evidence="4 5">
    <name type="scientific">Gracilibacillus ureilyticus</name>
    <dbReference type="NCBI Taxonomy" id="531814"/>
    <lineage>
        <taxon>Bacteria</taxon>
        <taxon>Bacillati</taxon>
        <taxon>Bacillota</taxon>
        <taxon>Bacilli</taxon>
        <taxon>Bacillales</taxon>
        <taxon>Bacillaceae</taxon>
        <taxon>Gracilibacillus</taxon>
    </lineage>
</organism>
<protein>
    <recommendedName>
        <fullName evidence="3">Transcobalamin-like C-terminal domain-containing protein</fullName>
    </recommendedName>
</protein>
<dbReference type="EMBL" id="FOGL01000001">
    <property type="protein sequence ID" value="SER14231.1"/>
    <property type="molecule type" value="Genomic_DNA"/>
</dbReference>
<dbReference type="STRING" id="531814.SAMN04487944_101378"/>
<feature type="domain" description="Transcobalamin-like C-terminal" evidence="3">
    <location>
        <begin position="61"/>
        <end position="124"/>
    </location>
</feature>
<dbReference type="OrthoDB" id="2870483at2"/>
<feature type="chain" id="PRO_5039648168" description="Transcobalamin-like C-terminal domain-containing protein" evidence="2">
    <location>
        <begin position="24"/>
        <end position="127"/>
    </location>
</feature>
<evidence type="ECO:0000256" key="1">
    <source>
        <dbReference type="SAM" id="Coils"/>
    </source>
</evidence>
<feature type="signal peptide" evidence="2">
    <location>
        <begin position="1"/>
        <end position="23"/>
    </location>
</feature>
<feature type="coiled-coil region" evidence="1">
    <location>
        <begin position="49"/>
        <end position="76"/>
    </location>
</feature>
<proteinExistence type="predicted"/>